<name>A0A9P6CNP9_9AGAR</name>
<dbReference type="InterPro" id="IPR055335">
    <property type="entry name" value="Ucp6/RUP1"/>
</dbReference>
<dbReference type="PANTHER" id="PTHR39597">
    <property type="entry name" value="UBA DOMAIN-CONTAINING PROTEIN RUP1"/>
    <property type="match status" value="1"/>
</dbReference>
<organism evidence="2 3">
    <name type="scientific">Collybia nuda</name>
    <dbReference type="NCBI Taxonomy" id="64659"/>
    <lineage>
        <taxon>Eukaryota</taxon>
        <taxon>Fungi</taxon>
        <taxon>Dikarya</taxon>
        <taxon>Basidiomycota</taxon>
        <taxon>Agaricomycotina</taxon>
        <taxon>Agaricomycetes</taxon>
        <taxon>Agaricomycetidae</taxon>
        <taxon>Agaricales</taxon>
        <taxon>Tricholomatineae</taxon>
        <taxon>Clitocybaceae</taxon>
        <taxon>Collybia</taxon>
    </lineage>
</organism>
<dbReference type="AlphaFoldDB" id="A0A9P6CNP9"/>
<proteinExistence type="predicted"/>
<dbReference type="EMBL" id="MU150238">
    <property type="protein sequence ID" value="KAF9467199.1"/>
    <property type="molecule type" value="Genomic_DNA"/>
</dbReference>
<dbReference type="GO" id="GO:0016579">
    <property type="term" value="P:protein deubiquitination"/>
    <property type="evidence" value="ECO:0007669"/>
    <property type="project" value="InterPro"/>
</dbReference>
<feature type="domain" description="USP" evidence="1">
    <location>
        <begin position="184"/>
        <end position="586"/>
    </location>
</feature>
<dbReference type="Gene3D" id="3.90.70.10">
    <property type="entry name" value="Cysteine proteinases"/>
    <property type="match status" value="1"/>
</dbReference>
<dbReference type="InterPro" id="IPR038765">
    <property type="entry name" value="Papain-like_cys_pep_sf"/>
</dbReference>
<keyword evidence="3" id="KW-1185">Reference proteome</keyword>
<dbReference type="PROSITE" id="PS50330">
    <property type="entry name" value="UIM"/>
    <property type="match status" value="1"/>
</dbReference>
<comment type="caution">
    <text evidence="2">The sequence shown here is derived from an EMBL/GenBank/DDBJ whole genome shotgun (WGS) entry which is preliminary data.</text>
</comment>
<dbReference type="Pfam" id="PF00443">
    <property type="entry name" value="UCH"/>
    <property type="match status" value="1"/>
</dbReference>
<sequence>MHILTPQEEQQEREGVELLLGMMGGDVVADQALRVLRKYNGNVQKAADAILGGDRGEGLDPAWSHLSQTSQETAFVEPKSTAIAPHVPQGSSSVIDLTNDDEEISRALQMSLETSQTETTFGPSDRAPDPAWQIVPSNAAVDPRTTQDDRSLKDAIQASLDDFNADELEIFPLEKTLREGGRPIALRPEVSGIAYAALVIQALFFVPQVRKNVANLWLPHVDVNLPRDSPEHAIWNLVELFTNLDLAQLSSIVDKEVVSSLSPAPWAGSTDSLGDLTAEFVRSLAHLIESHINAQKSEEDVDVHLFHFFHGNAEIRGHSPKVNRKIHDGSVVIVEIGDGLSPNDLVSRLATSLNQYSETGSVHEVIFEPSQLVMFQIKWVPNNTASTGPAKSSSDAFFYPKSFYLDQFLVGNLTIANQKRAQERQMLEEIEALAKEKAFITHFNNRDTLKDLRASVYYYEHIAESKGDEDREETIVSAATELKKTLGILMNKVEEIDRRIASLQAAAAVIFDCPELQQHRYDLRGVLMHTGLPGRKQIYSYVQDSHGVWWKTLDYTVTEVPEETVLTDPTGLHLSAGPYLLIYSRYISDEDRIAPVVWPKVFTDSVEEHNNTLFSLLQRDNNDMQPGSSSSSIPSLSFPYSHIQSRTSSMDVVAEQGMRYREFNC</sequence>
<evidence type="ECO:0000313" key="2">
    <source>
        <dbReference type="EMBL" id="KAF9467199.1"/>
    </source>
</evidence>
<dbReference type="InterPro" id="IPR028889">
    <property type="entry name" value="USP"/>
</dbReference>
<dbReference type="OrthoDB" id="443682at2759"/>
<dbReference type="Gene3D" id="6.10.140.100">
    <property type="match status" value="1"/>
</dbReference>
<accession>A0A9P6CNP9</accession>
<evidence type="ECO:0000313" key="3">
    <source>
        <dbReference type="Proteomes" id="UP000807353"/>
    </source>
</evidence>
<dbReference type="GO" id="GO:0004843">
    <property type="term" value="F:cysteine-type deubiquitinase activity"/>
    <property type="evidence" value="ECO:0007669"/>
    <property type="project" value="InterPro"/>
</dbReference>
<evidence type="ECO:0000259" key="1">
    <source>
        <dbReference type="PROSITE" id="PS50235"/>
    </source>
</evidence>
<gene>
    <name evidence="2" type="ORF">BDZ94DRAFT_1249830</name>
</gene>
<protein>
    <recommendedName>
        <fullName evidence="1">USP domain-containing protein</fullName>
    </recommendedName>
</protein>
<dbReference type="InterPro" id="IPR003903">
    <property type="entry name" value="UIM_dom"/>
</dbReference>
<dbReference type="InterPro" id="IPR001394">
    <property type="entry name" value="Peptidase_C19_UCH"/>
</dbReference>
<dbReference type="SUPFAM" id="SSF54001">
    <property type="entry name" value="Cysteine proteinases"/>
    <property type="match status" value="1"/>
</dbReference>
<dbReference type="PANTHER" id="PTHR39597:SF1">
    <property type="entry name" value="UBA DOMAIN-CONTAINING PROTEIN RUP1"/>
    <property type="match status" value="1"/>
</dbReference>
<dbReference type="PROSITE" id="PS50235">
    <property type="entry name" value="USP_3"/>
    <property type="match status" value="1"/>
</dbReference>
<dbReference type="Proteomes" id="UP000807353">
    <property type="component" value="Unassembled WGS sequence"/>
</dbReference>
<reference evidence="2" key="1">
    <citation type="submission" date="2020-11" db="EMBL/GenBank/DDBJ databases">
        <authorList>
            <consortium name="DOE Joint Genome Institute"/>
            <person name="Ahrendt S."/>
            <person name="Riley R."/>
            <person name="Andreopoulos W."/>
            <person name="Labutti K."/>
            <person name="Pangilinan J."/>
            <person name="Ruiz-Duenas F.J."/>
            <person name="Barrasa J.M."/>
            <person name="Sanchez-Garcia M."/>
            <person name="Camarero S."/>
            <person name="Miyauchi S."/>
            <person name="Serrano A."/>
            <person name="Linde D."/>
            <person name="Babiker R."/>
            <person name="Drula E."/>
            <person name="Ayuso-Fernandez I."/>
            <person name="Pacheco R."/>
            <person name="Padilla G."/>
            <person name="Ferreira P."/>
            <person name="Barriuso J."/>
            <person name="Kellner H."/>
            <person name="Castanera R."/>
            <person name="Alfaro M."/>
            <person name="Ramirez L."/>
            <person name="Pisabarro A.G."/>
            <person name="Kuo A."/>
            <person name="Tritt A."/>
            <person name="Lipzen A."/>
            <person name="He G."/>
            <person name="Yan M."/>
            <person name="Ng V."/>
            <person name="Cullen D."/>
            <person name="Martin F."/>
            <person name="Rosso M.-N."/>
            <person name="Henrissat B."/>
            <person name="Hibbett D."/>
            <person name="Martinez A.T."/>
            <person name="Grigoriev I.V."/>
        </authorList>
    </citation>
    <scope>NUCLEOTIDE SEQUENCE</scope>
    <source>
        <strain evidence="2">CBS 247.69</strain>
    </source>
</reference>